<dbReference type="RefSeq" id="WP_338229581.1">
    <property type="nucleotide sequence ID" value="NZ_BTPE01000011.1"/>
</dbReference>
<evidence type="ECO:0008006" key="3">
    <source>
        <dbReference type="Google" id="ProtNLM"/>
    </source>
</evidence>
<evidence type="ECO:0000313" key="1">
    <source>
        <dbReference type="EMBL" id="GMQ34761.1"/>
    </source>
</evidence>
<name>A0ABQ6Q3R0_9BACT</name>
<proteinExistence type="predicted"/>
<sequence>MWSWLIILFAFIPSLDGKSGYNTEILPSNLSVQADPLLVGPENLCIVFGGVVGTYSGGGDPNTDVYSWLVTDSQGQEIFNRTGGRQFETIKVSFNQTGAYSISLSVRRNSATIYSQTLAINVQQGPSLALLPDYLLCGDTPTEITAIDPSTPNFQNYNFIWTDIGENVVGTTNSIFVSQEGFYKIELFLQGNNGVQECLITGSTYVGPSLDFEPTVSKSTVCQGESVTLGTDTPLAGEWFLQTPGSTTFESLGSSFSVTLDADQIQAPGIYTAKFRANDPEFADCPSERKITFEVNETPKINIQIIEKPDNCAEPNGSFSVIALNTLDSLIVVETQLLVPNVFSGQQVTLSNLKPQLYTIAVYSNGCEFITLLDLESKQPPIINPSTPDIQLPTYILTPETCSESGVNPGSVELTFAQGLVNGEYRILSPGVGLISQGTITNQGSLTVPLRGGRYLFELKIDGCTYPVEDFTIESKPLVSFDAPADITICQTFDLIPETSEDLIFRLTYPDQSVQTLGTGEAFTLSQGGEYILRGVPADPNSNLCPREQKINARLARDFSFGLTLFEEDCFGNQVYKADLTGLTPEEASIRWINSEGVIVGRNELFFSTAVGDYSLIVQPLQSGFCPKNPIFFTVEPPILQVDVNMEANKICPTPGTSTIEVSTNMDAVLQIEWIFFDDAGNRRDLPEFEGQFEITVSETGNYEAVVYNRIGCEIGRNFILVENSDLLTLPSLEDEYGVCSKGKRGPALNPGVYAEYFWYFGEQLVSQDPIFAPREAGDYSLKVITEDGCEFFDTFNTYDACSFDVRMPTAMVLGDPSKNFQVYLSEGVTEAELFIFNRGGNLIHFEKALEIPFEQAFLKWDGVSFGKLIPVGTYVVKLKVRNPLYDYEEVITSSLLVIE</sequence>
<gene>
    <name evidence="1" type="ORF">Ataiwa_30340</name>
</gene>
<dbReference type="Proteomes" id="UP001307705">
    <property type="component" value="Unassembled WGS sequence"/>
</dbReference>
<comment type="caution">
    <text evidence="1">The sequence shown here is derived from an EMBL/GenBank/DDBJ whole genome shotgun (WGS) entry which is preliminary data.</text>
</comment>
<accession>A0ABQ6Q3R0</accession>
<organism evidence="1 2">
    <name type="scientific">Algoriphagus taiwanensis</name>
    <dbReference type="NCBI Taxonomy" id="1445656"/>
    <lineage>
        <taxon>Bacteria</taxon>
        <taxon>Pseudomonadati</taxon>
        <taxon>Bacteroidota</taxon>
        <taxon>Cytophagia</taxon>
        <taxon>Cytophagales</taxon>
        <taxon>Cyclobacteriaceae</taxon>
        <taxon>Algoriphagus</taxon>
    </lineage>
</organism>
<protein>
    <recommendedName>
        <fullName evidence="3">PKD domain-containing protein</fullName>
    </recommendedName>
</protein>
<dbReference type="EMBL" id="BTPE01000011">
    <property type="protein sequence ID" value="GMQ34761.1"/>
    <property type="molecule type" value="Genomic_DNA"/>
</dbReference>
<evidence type="ECO:0000313" key="2">
    <source>
        <dbReference type="Proteomes" id="UP001307705"/>
    </source>
</evidence>
<keyword evidence="2" id="KW-1185">Reference proteome</keyword>
<reference evidence="1 2" key="1">
    <citation type="submission" date="2023-08" db="EMBL/GenBank/DDBJ databases">
        <title>Draft genome sequence of Algoriphagus taiwanensis.</title>
        <authorList>
            <person name="Takatani N."/>
            <person name="Hosokawa M."/>
            <person name="Sawabe T."/>
        </authorList>
    </citation>
    <scope>NUCLEOTIDE SEQUENCE [LARGE SCALE GENOMIC DNA]</scope>
    <source>
        <strain evidence="1 2">JCM 19755</strain>
    </source>
</reference>